<keyword evidence="4" id="KW-1185">Reference proteome</keyword>
<dbReference type="InterPro" id="IPR036111">
    <property type="entry name" value="Mal/L-sulfo/L-lacto_DH-like_sf"/>
</dbReference>
<dbReference type="Pfam" id="PF02615">
    <property type="entry name" value="Ldh_2"/>
    <property type="match status" value="1"/>
</dbReference>
<dbReference type="InterPro" id="IPR003767">
    <property type="entry name" value="Malate/L-lactate_DH-like"/>
</dbReference>
<dbReference type="SUPFAM" id="SSF89733">
    <property type="entry name" value="L-sulfolactate dehydrogenase-like"/>
    <property type="match status" value="1"/>
</dbReference>
<gene>
    <name evidence="3" type="ORF">FAZ95_07640</name>
</gene>
<evidence type="ECO:0000313" key="4">
    <source>
        <dbReference type="Proteomes" id="UP000298656"/>
    </source>
</evidence>
<dbReference type="AlphaFoldDB" id="A0A4P8ING5"/>
<accession>A0A4P8ING5</accession>
<dbReference type="Gene3D" id="1.10.1530.10">
    <property type="match status" value="1"/>
</dbReference>
<dbReference type="GO" id="GO:0016491">
    <property type="term" value="F:oxidoreductase activity"/>
    <property type="evidence" value="ECO:0007669"/>
    <property type="project" value="UniProtKB-KW"/>
</dbReference>
<dbReference type="PANTHER" id="PTHR11091:SF0">
    <property type="entry name" value="MALATE DEHYDROGENASE"/>
    <property type="match status" value="1"/>
</dbReference>
<proteinExistence type="inferred from homology"/>
<dbReference type="PANTHER" id="PTHR11091">
    <property type="entry name" value="OXIDOREDUCTASE-RELATED"/>
    <property type="match status" value="1"/>
</dbReference>
<name>A0A4P8ING5_9BURK</name>
<keyword evidence="2" id="KW-0560">Oxidoreductase</keyword>
<protein>
    <submittedName>
        <fullName evidence="3">Ldh family oxidoreductase</fullName>
    </submittedName>
</protein>
<dbReference type="KEGG" id="tvl:FAZ95_07640"/>
<dbReference type="EMBL" id="CP040077">
    <property type="protein sequence ID" value="QCP49065.1"/>
    <property type="molecule type" value="Genomic_DNA"/>
</dbReference>
<dbReference type="InterPro" id="IPR043144">
    <property type="entry name" value="Mal/L-sulf/L-lact_DH-like_ah"/>
</dbReference>
<comment type="similarity">
    <text evidence="1">Belongs to the LDH2/MDH2 oxidoreductase family.</text>
</comment>
<dbReference type="RefSeq" id="WP_137331896.1">
    <property type="nucleotide sequence ID" value="NZ_CP040077.1"/>
</dbReference>
<dbReference type="Gene3D" id="3.30.1370.60">
    <property type="entry name" value="Hypothetical oxidoreductase yiak, domain 2"/>
    <property type="match status" value="1"/>
</dbReference>
<reference evidence="3 4" key="1">
    <citation type="submission" date="2019-05" db="EMBL/GenBank/DDBJ databases">
        <title>Burkholderia sp. DHOD12, isolated from subtropical forest soil.</title>
        <authorList>
            <person name="Gao Z.-H."/>
            <person name="Qiu L.-H."/>
        </authorList>
    </citation>
    <scope>NUCLEOTIDE SEQUENCE [LARGE SCALE GENOMIC DNA]</scope>
    <source>
        <strain evidence="3 4">DHOD12</strain>
    </source>
</reference>
<dbReference type="OrthoDB" id="924592at2"/>
<organism evidence="3 4">
    <name type="scientific">Trinickia violacea</name>
    <dbReference type="NCBI Taxonomy" id="2571746"/>
    <lineage>
        <taxon>Bacteria</taxon>
        <taxon>Pseudomonadati</taxon>
        <taxon>Pseudomonadota</taxon>
        <taxon>Betaproteobacteria</taxon>
        <taxon>Burkholderiales</taxon>
        <taxon>Burkholderiaceae</taxon>
        <taxon>Trinickia</taxon>
    </lineage>
</organism>
<evidence type="ECO:0000256" key="1">
    <source>
        <dbReference type="ARBA" id="ARBA00006056"/>
    </source>
</evidence>
<sequence>MTSIHEAFALCKNAALASGASDDVATSLATATIAAECRGQTSVGISHFLDYLDAMKDGRLDGRAIPLIERPKAAMFRSDARGGIAHLGFDHVFDEFVEAVRSCGVAVFSQKNAYTCGALGYYVERLAEAGLVALAAANATALMAAVGAKRAIYGTNPLAFAAPQEGGPVLLIDQASSATAYVNIRQAAEEGKTLPDGWAIDSEGMPTRDPVAALAGALLPFGGIRGGNIALMVEVLAAMSGGNWSLEAPSFLHGSQSPGVGLSVIALDPALLDPEFAARLARQLETLHVVHGVFIPGSEKAEALKASGADGLSIDPMILQKLQVIAA</sequence>
<dbReference type="InterPro" id="IPR043143">
    <property type="entry name" value="Mal/L-sulf/L-lact_DH-like_NADP"/>
</dbReference>
<dbReference type="Proteomes" id="UP000298656">
    <property type="component" value="Chromosome 1"/>
</dbReference>
<evidence type="ECO:0000256" key="2">
    <source>
        <dbReference type="ARBA" id="ARBA00023002"/>
    </source>
</evidence>
<evidence type="ECO:0000313" key="3">
    <source>
        <dbReference type="EMBL" id="QCP49065.1"/>
    </source>
</evidence>